<keyword evidence="1" id="KW-0732">Signal</keyword>
<evidence type="ECO:0000256" key="1">
    <source>
        <dbReference type="SAM" id="SignalP"/>
    </source>
</evidence>
<keyword evidence="3" id="KW-1185">Reference proteome</keyword>
<proteinExistence type="predicted"/>
<dbReference type="InterPro" id="IPR032710">
    <property type="entry name" value="NTF2-like_dom_sf"/>
</dbReference>
<accession>A0ABX3NY46</accession>
<evidence type="ECO:0000313" key="3">
    <source>
        <dbReference type="Proteomes" id="UP000192277"/>
    </source>
</evidence>
<evidence type="ECO:0008006" key="4">
    <source>
        <dbReference type="Google" id="ProtNLM"/>
    </source>
</evidence>
<dbReference type="Proteomes" id="UP000192277">
    <property type="component" value="Unassembled WGS sequence"/>
</dbReference>
<evidence type="ECO:0000313" key="2">
    <source>
        <dbReference type="EMBL" id="OQP49575.1"/>
    </source>
</evidence>
<reference evidence="2 3" key="1">
    <citation type="submission" date="2016-04" db="EMBL/GenBank/DDBJ databases">
        <authorList>
            <person name="Chen L."/>
            <person name="Zhuang W."/>
            <person name="Wang G."/>
        </authorList>
    </citation>
    <scope>NUCLEOTIDE SEQUENCE [LARGE SCALE GENOMIC DNA]</scope>
    <source>
        <strain evidence="3">GR20</strain>
    </source>
</reference>
<name>A0ABX3NY46_9BACT</name>
<gene>
    <name evidence="2" type="ORF">A4D02_28715</name>
</gene>
<sequence>MRKIFPLGIAFLSLTISSLAQNEHEQHIRTIKARSELWNTAYNSRDSLAFFSLFDSSAIVVSLGGKWIGLDKCKYLCRSLYAKRPDIKWNINSAAIEVNDQWPAAYETGTWSESWTESGDNARSEIKGKYWIMWFLKDNNYYILSATFTPLTCTGSYCDKTARKN</sequence>
<comment type="caution">
    <text evidence="2">The sequence shown here is derived from an EMBL/GenBank/DDBJ whole genome shotgun (WGS) entry which is preliminary data.</text>
</comment>
<dbReference type="SUPFAM" id="SSF54427">
    <property type="entry name" value="NTF2-like"/>
    <property type="match status" value="1"/>
</dbReference>
<dbReference type="Gene3D" id="3.10.450.50">
    <property type="match status" value="1"/>
</dbReference>
<organism evidence="2 3">
    <name type="scientific">Niastella koreensis</name>
    <dbReference type="NCBI Taxonomy" id="354356"/>
    <lineage>
        <taxon>Bacteria</taxon>
        <taxon>Pseudomonadati</taxon>
        <taxon>Bacteroidota</taxon>
        <taxon>Chitinophagia</taxon>
        <taxon>Chitinophagales</taxon>
        <taxon>Chitinophagaceae</taxon>
        <taxon>Niastella</taxon>
    </lineage>
</organism>
<dbReference type="EMBL" id="LWBO01000010">
    <property type="protein sequence ID" value="OQP49575.1"/>
    <property type="molecule type" value="Genomic_DNA"/>
</dbReference>
<protein>
    <recommendedName>
        <fullName evidence="4">DUF4440 domain-containing protein</fullName>
    </recommendedName>
</protein>
<feature type="signal peptide" evidence="1">
    <location>
        <begin position="1"/>
        <end position="22"/>
    </location>
</feature>
<dbReference type="RefSeq" id="WP_014220030.1">
    <property type="nucleotide sequence ID" value="NZ_LWBO01000010.1"/>
</dbReference>
<feature type="chain" id="PRO_5046325957" description="DUF4440 domain-containing protein" evidence="1">
    <location>
        <begin position="23"/>
        <end position="165"/>
    </location>
</feature>